<proteinExistence type="predicted"/>
<gene>
    <name evidence="1" type="ordered locus">Sinac_1417</name>
</gene>
<dbReference type="Proteomes" id="UP000010798">
    <property type="component" value="Chromosome"/>
</dbReference>
<sequence>MKEAPLMIPSASAREDLEVAPSLAEAAGLPG</sequence>
<dbReference type="KEGG" id="saci:Sinac_1417"/>
<reference evidence="1 2" key="1">
    <citation type="submission" date="2012-02" db="EMBL/GenBank/DDBJ databases">
        <title>Complete sequence of chromosome of Singulisphaera acidiphila DSM 18658.</title>
        <authorList>
            <consortium name="US DOE Joint Genome Institute (JGI-PGF)"/>
            <person name="Lucas S."/>
            <person name="Copeland A."/>
            <person name="Lapidus A."/>
            <person name="Glavina del Rio T."/>
            <person name="Dalin E."/>
            <person name="Tice H."/>
            <person name="Bruce D."/>
            <person name="Goodwin L."/>
            <person name="Pitluck S."/>
            <person name="Peters L."/>
            <person name="Ovchinnikova G."/>
            <person name="Chertkov O."/>
            <person name="Kyrpides N."/>
            <person name="Mavromatis K."/>
            <person name="Ivanova N."/>
            <person name="Brettin T."/>
            <person name="Detter J.C."/>
            <person name="Han C."/>
            <person name="Larimer F."/>
            <person name="Land M."/>
            <person name="Hauser L."/>
            <person name="Markowitz V."/>
            <person name="Cheng J.-F."/>
            <person name="Hugenholtz P."/>
            <person name="Woyke T."/>
            <person name="Wu D."/>
            <person name="Tindall B."/>
            <person name="Pomrenke H."/>
            <person name="Brambilla E."/>
            <person name="Klenk H.-P."/>
            <person name="Eisen J.A."/>
        </authorList>
    </citation>
    <scope>NUCLEOTIDE SEQUENCE [LARGE SCALE GENOMIC DNA]</scope>
    <source>
        <strain evidence="2">ATCC BAA-1392 / DSM 18658 / VKM B-2454 / MOB10</strain>
    </source>
</reference>
<keyword evidence="2" id="KW-1185">Reference proteome</keyword>
<dbReference type="HOGENOM" id="CLU_3398484_0_0_0"/>
<accession>L0DAB8</accession>
<dbReference type="EMBL" id="CP003364">
    <property type="protein sequence ID" value="AGA25800.1"/>
    <property type="molecule type" value="Genomic_DNA"/>
</dbReference>
<dbReference type="AlphaFoldDB" id="L0DAB8"/>
<name>L0DAB8_SINAD</name>
<organism evidence="1 2">
    <name type="scientific">Singulisphaera acidiphila (strain ATCC BAA-1392 / DSM 18658 / VKM B-2454 / MOB10)</name>
    <dbReference type="NCBI Taxonomy" id="886293"/>
    <lineage>
        <taxon>Bacteria</taxon>
        <taxon>Pseudomonadati</taxon>
        <taxon>Planctomycetota</taxon>
        <taxon>Planctomycetia</taxon>
        <taxon>Isosphaerales</taxon>
        <taxon>Isosphaeraceae</taxon>
        <taxon>Singulisphaera</taxon>
    </lineage>
</organism>
<evidence type="ECO:0000313" key="2">
    <source>
        <dbReference type="Proteomes" id="UP000010798"/>
    </source>
</evidence>
<evidence type="ECO:0000313" key="1">
    <source>
        <dbReference type="EMBL" id="AGA25800.1"/>
    </source>
</evidence>
<protein>
    <submittedName>
        <fullName evidence="1">Uncharacterized protein</fullName>
    </submittedName>
</protein>